<dbReference type="RefSeq" id="WP_191162525.1">
    <property type="nucleotide sequence ID" value="NZ_JACXAI010000053.1"/>
</dbReference>
<name>A0A926NL58_9BACI</name>
<organism evidence="3 4">
    <name type="scientific">Metabacillus arenae</name>
    <dbReference type="NCBI Taxonomy" id="2771434"/>
    <lineage>
        <taxon>Bacteria</taxon>
        <taxon>Bacillati</taxon>
        <taxon>Bacillota</taxon>
        <taxon>Bacilli</taxon>
        <taxon>Bacillales</taxon>
        <taxon>Bacillaceae</taxon>
        <taxon>Metabacillus</taxon>
    </lineage>
</organism>
<evidence type="ECO:0000313" key="3">
    <source>
        <dbReference type="EMBL" id="MBD1383396.1"/>
    </source>
</evidence>
<evidence type="ECO:0000256" key="1">
    <source>
        <dbReference type="ARBA" id="ARBA00008791"/>
    </source>
</evidence>
<dbReference type="InterPro" id="IPR006015">
    <property type="entry name" value="Universal_stress_UspA"/>
</dbReference>
<protein>
    <submittedName>
        <fullName evidence="3">Universal stress protein</fullName>
    </submittedName>
</protein>
<sequence>MKRFSHLLVAFDGKEDSKEALKLAINLSKQLNAVITVAHVFKRKVVDATDESLQYMPRAGYTAGGLQNYPPPMASQTSFDEERKPVVYEDGAEEIVAEARMILEENNSTANIKILDGDPVDEITSFASEENVDLIVMGSRDISGLKKLLFGSVSEKVSHQTPIPVLIAK</sequence>
<dbReference type="PANTHER" id="PTHR46268:SF6">
    <property type="entry name" value="UNIVERSAL STRESS PROTEIN UP12"/>
    <property type="match status" value="1"/>
</dbReference>
<dbReference type="InterPro" id="IPR006016">
    <property type="entry name" value="UspA"/>
</dbReference>
<evidence type="ECO:0000313" key="4">
    <source>
        <dbReference type="Proteomes" id="UP000626844"/>
    </source>
</evidence>
<accession>A0A926NL58</accession>
<dbReference type="PRINTS" id="PR01438">
    <property type="entry name" value="UNVRSLSTRESS"/>
</dbReference>
<dbReference type="CDD" id="cd00293">
    <property type="entry name" value="USP-like"/>
    <property type="match status" value="1"/>
</dbReference>
<dbReference type="Pfam" id="PF00582">
    <property type="entry name" value="Usp"/>
    <property type="match status" value="1"/>
</dbReference>
<dbReference type="InterPro" id="IPR014729">
    <property type="entry name" value="Rossmann-like_a/b/a_fold"/>
</dbReference>
<proteinExistence type="inferred from homology"/>
<reference evidence="3" key="1">
    <citation type="submission" date="2020-09" db="EMBL/GenBank/DDBJ databases">
        <title>A novel bacterium of genus Bacillus, isolated from South China Sea.</title>
        <authorList>
            <person name="Huang H."/>
            <person name="Mo K."/>
            <person name="Hu Y."/>
        </authorList>
    </citation>
    <scope>NUCLEOTIDE SEQUENCE</scope>
    <source>
        <strain evidence="3">IB182487</strain>
    </source>
</reference>
<dbReference type="Proteomes" id="UP000626844">
    <property type="component" value="Unassembled WGS sequence"/>
</dbReference>
<gene>
    <name evidence="3" type="ORF">IC621_24735</name>
</gene>
<dbReference type="PANTHER" id="PTHR46268">
    <property type="entry name" value="STRESS RESPONSE PROTEIN NHAX"/>
    <property type="match status" value="1"/>
</dbReference>
<dbReference type="SUPFAM" id="SSF52402">
    <property type="entry name" value="Adenine nucleotide alpha hydrolases-like"/>
    <property type="match status" value="1"/>
</dbReference>
<dbReference type="Gene3D" id="3.40.50.620">
    <property type="entry name" value="HUPs"/>
    <property type="match status" value="1"/>
</dbReference>
<keyword evidence="4" id="KW-1185">Reference proteome</keyword>
<evidence type="ECO:0000259" key="2">
    <source>
        <dbReference type="Pfam" id="PF00582"/>
    </source>
</evidence>
<comment type="similarity">
    <text evidence="1">Belongs to the universal stress protein A family.</text>
</comment>
<comment type="caution">
    <text evidence="3">The sequence shown here is derived from an EMBL/GenBank/DDBJ whole genome shotgun (WGS) entry which is preliminary data.</text>
</comment>
<dbReference type="EMBL" id="JACXAI010000053">
    <property type="protein sequence ID" value="MBD1383396.1"/>
    <property type="molecule type" value="Genomic_DNA"/>
</dbReference>
<dbReference type="AlphaFoldDB" id="A0A926NL58"/>
<feature type="domain" description="UspA" evidence="2">
    <location>
        <begin position="72"/>
        <end position="169"/>
    </location>
</feature>